<dbReference type="HAMAP" id="MF_01199">
    <property type="entry name" value="Anti_adapt_IraM"/>
    <property type="match status" value="1"/>
</dbReference>
<dbReference type="GO" id="GO:0005737">
    <property type="term" value="C:cytoplasm"/>
    <property type="evidence" value="ECO:0007669"/>
    <property type="project" value="UniProtKB-SubCell"/>
</dbReference>
<sequence>MEWYVIDTVVSPSVGVCFSCIRGFKNLKLTIWYQADIFLAPGSMIEPYDKGVLINGKVYPITVYNVTRYNKELWICMKEKSLCPGSQSINNKYCNIYSKCMVSICPFRLIRQDPEDKVTHGNF</sequence>
<evidence type="ECO:0000313" key="4">
    <source>
        <dbReference type="EMBL" id="HAD9327920.1"/>
    </source>
</evidence>
<proteinExistence type="inferred from homology"/>
<keyword evidence="1 3" id="KW-0963">Cytoplasm</keyword>
<comment type="caution">
    <text evidence="4">The sequence shown here is derived from an EMBL/GenBank/DDBJ whole genome shotgun (WGS) entry which is preliminary data.</text>
</comment>
<name>A0A723C659_SALER</name>
<accession>A0A723C659</accession>
<evidence type="ECO:0000256" key="3">
    <source>
        <dbReference type="HAMAP-Rule" id="MF_01199"/>
    </source>
</evidence>
<gene>
    <name evidence="3 4" type="primary">iraM</name>
    <name evidence="3" type="synonym">rssC</name>
    <name evidence="4" type="ORF">G1429_11750</name>
</gene>
<comment type="function">
    <text evidence="3">Involved in the stabilization of the sigma stress factor RpoS.</text>
</comment>
<evidence type="ECO:0000256" key="1">
    <source>
        <dbReference type="ARBA" id="ARBA00022490"/>
    </source>
</evidence>
<dbReference type="Gene3D" id="2.40.50.650">
    <property type="match status" value="1"/>
</dbReference>
<dbReference type="EMBL" id="DAAQHH010000004">
    <property type="protein sequence ID" value="HAD9327920.1"/>
    <property type="molecule type" value="Genomic_DNA"/>
</dbReference>
<dbReference type="InterPro" id="IPR044854">
    <property type="entry name" value="IraM/PmrD"/>
</dbReference>
<comment type="similarity">
    <text evidence="3">Belongs to the IraM/RssC family.</text>
</comment>
<reference evidence="4" key="2">
    <citation type="submission" date="2019-01" db="EMBL/GenBank/DDBJ databases">
        <authorList>
            <consortium name="NCBI Pathogen Detection Project"/>
        </authorList>
    </citation>
    <scope>NUCLEOTIDE SEQUENCE</scope>
    <source>
        <strain evidence="4">R17.5973</strain>
    </source>
</reference>
<dbReference type="AlphaFoldDB" id="A0A723C659"/>
<dbReference type="InterPro" id="IPR014448">
    <property type="entry name" value="Anti-adapter_IraM"/>
</dbReference>
<comment type="subcellular location">
    <subcellularLocation>
        <location evidence="3">Cytoplasm</location>
    </subcellularLocation>
</comment>
<dbReference type="NCBIfam" id="NF007393">
    <property type="entry name" value="PRK09919.1"/>
    <property type="match status" value="1"/>
</dbReference>
<reference evidence="4" key="1">
    <citation type="journal article" date="2018" name="Genome Biol.">
        <title>SKESA: strategic k-mer extension for scrupulous assemblies.</title>
        <authorList>
            <person name="Souvorov A."/>
            <person name="Agarwala R."/>
            <person name="Lipman D.J."/>
        </authorList>
    </citation>
    <scope>NUCLEOTIDE SEQUENCE</scope>
    <source>
        <strain evidence="4">R17.5973</strain>
    </source>
</reference>
<dbReference type="Pfam" id="PF11183">
    <property type="entry name" value="PmrD"/>
    <property type="match status" value="1"/>
</dbReference>
<protein>
    <recommendedName>
        <fullName evidence="3">Anti-adapter protein IraM</fullName>
    </recommendedName>
    <alternativeName>
        <fullName evidence="3">Sigma S-regulator RssC</fullName>
    </alternativeName>
</protein>
<dbReference type="InterPro" id="IPR038679">
    <property type="entry name" value="PmrD_sf"/>
</dbReference>
<keyword evidence="2 3" id="KW-0346">Stress response</keyword>
<organism evidence="4">
    <name type="scientific">Salmonella enterica</name>
    <name type="common">Salmonella choleraesuis</name>
    <dbReference type="NCBI Taxonomy" id="28901"/>
    <lineage>
        <taxon>Bacteria</taxon>
        <taxon>Pseudomonadati</taxon>
        <taxon>Pseudomonadota</taxon>
        <taxon>Gammaproteobacteria</taxon>
        <taxon>Enterobacterales</taxon>
        <taxon>Enterobacteriaceae</taxon>
        <taxon>Salmonella</taxon>
    </lineage>
</organism>
<dbReference type="GO" id="GO:0009267">
    <property type="term" value="P:cellular response to starvation"/>
    <property type="evidence" value="ECO:0007669"/>
    <property type="project" value="UniProtKB-UniRule"/>
</dbReference>
<evidence type="ECO:0000256" key="2">
    <source>
        <dbReference type="ARBA" id="ARBA00023016"/>
    </source>
</evidence>